<dbReference type="OrthoDB" id="2141501at2759"/>
<gene>
    <name evidence="2" type="ORF">BCR36DRAFT_324002</name>
</gene>
<keyword evidence="1" id="KW-0732">Signal</keyword>
<dbReference type="Proteomes" id="UP000193719">
    <property type="component" value="Unassembled WGS sequence"/>
</dbReference>
<protein>
    <recommendedName>
        <fullName evidence="4">Coth-domain-containing protein</fullName>
    </recommendedName>
</protein>
<keyword evidence="3" id="KW-1185">Reference proteome</keyword>
<feature type="signal peptide" evidence="1">
    <location>
        <begin position="1"/>
        <end position="22"/>
    </location>
</feature>
<proteinExistence type="predicted"/>
<reference evidence="2 3" key="1">
    <citation type="submission" date="2016-08" db="EMBL/GenBank/DDBJ databases">
        <title>Genomes of anaerobic fungi encode conserved fungal cellulosomes for biomass hydrolysis.</title>
        <authorList>
            <consortium name="DOE Joint Genome Institute"/>
            <person name="Haitjema C.H."/>
            <person name="Gilmore S.P."/>
            <person name="Henske J.K."/>
            <person name="Solomon K.V."/>
            <person name="De Groot R."/>
            <person name="Kuo A."/>
            <person name="Mondo S.J."/>
            <person name="Salamov A.A."/>
            <person name="Labutti K."/>
            <person name="Zhao Z."/>
            <person name="Chiniquy J."/>
            <person name="Barry K."/>
            <person name="Brewer H.M."/>
            <person name="Purvine S.O."/>
            <person name="Wright A.T."/>
            <person name="Boxma B."/>
            <person name="Van Alen T."/>
            <person name="Hackstein J.H."/>
            <person name="Baker S.E."/>
            <person name="Grigoriev I.V."/>
            <person name="O'Malley M.A."/>
        </authorList>
    </citation>
    <scope>NUCLEOTIDE SEQUENCE [LARGE SCALE GENOMIC DNA]</scope>
    <source>
        <strain evidence="3">finn</strain>
    </source>
</reference>
<organism evidence="2 3">
    <name type="scientific">Piromyces finnis</name>
    <dbReference type="NCBI Taxonomy" id="1754191"/>
    <lineage>
        <taxon>Eukaryota</taxon>
        <taxon>Fungi</taxon>
        <taxon>Fungi incertae sedis</taxon>
        <taxon>Chytridiomycota</taxon>
        <taxon>Chytridiomycota incertae sedis</taxon>
        <taxon>Neocallimastigomycetes</taxon>
        <taxon>Neocallimastigales</taxon>
        <taxon>Neocallimastigaceae</taxon>
        <taxon>Piromyces</taxon>
    </lineage>
</organism>
<evidence type="ECO:0000313" key="3">
    <source>
        <dbReference type="Proteomes" id="UP000193719"/>
    </source>
</evidence>
<accession>A0A1Y1VCY2</accession>
<reference evidence="2 3" key="2">
    <citation type="submission" date="2016-08" db="EMBL/GenBank/DDBJ databases">
        <title>Pervasive Adenine N6-methylation of Active Genes in Fungi.</title>
        <authorList>
            <consortium name="DOE Joint Genome Institute"/>
            <person name="Mondo S.J."/>
            <person name="Dannebaum R.O."/>
            <person name="Kuo R.C."/>
            <person name="Labutti K."/>
            <person name="Haridas S."/>
            <person name="Kuo A."/>
            <person name="Salamov A."/>
            <person name="Ahrendt S.R."/>
            <person name="Lipzen A."/>
            <person name="Sullivan W."/>
            <person name="Andreopoulos W.B."/>
            <person name="Clum A."/>
            <person name="Lindquist E."/>
            <person name="Daum C."/>
            <person name="Ramamoorthy G.K."/>
            <person name="Gryganskyi A."/>
            <person name="Culley D."/>
            <person name="Magnuson J.K."/>
            <person name="James T.Y."/>
            <person name="O'Malley M.A."/>
            <person name="Stajich J.E."/>
            <person name="Spatafora J.W."/>
            <person name="Visel A."/>
            <person name="Grigoriev I.V."/>
        </authorList>
    </citation>
    <scope>NUCLEOTIDE SEQUENCE [LARGE SCALE GENOMIC DNA]</scope>
    <source>
        <strain evidence="3">finn</strain>
    </source>
</reference>
<dbReference type="EMBL" id="MCFH01000014">
    <property type="protein sequence ID" value="ORX52949.1"/>
    <property type="molecule type" value="Genomic_DNA"/>
</dbReference>
<dbReference type="AlphaFoldDB" id="A0A1Y1VCY2"/>
<comment type="caution">
    <text evidence="2">The sequence shown here is derived from an EMBL/GenBank/DDBJ whole genome shotgun (WGS) entry which is preliminary data.</text>
</comment>
<dbReference type="Pfam" id="PF08757">
    <property type="entry name" value="CotH"/>
    <property type="match status" value="1"/>
</dbReference>
<name>A0A1Y1VCY2_9FUNG</name>
<dbReference type="InterPro" id="IPR014867">
    <property type="entry name" value="Spore_coat_CotH_CotH2/3/7"/>
</dbReference>
<evidence type="ECO:0000256" key="1">
    <source>
        <dbReference type="SAM" id="SignalP"/>
    </source>
</evidence>
<dbReference type="STRING" id="1754191.A0A1Y1VCY2"/>
<sequence>MKLYDSFILFGCLLRWISIVYGRDVTFNVIAFKALNVYLDVEGLKYKMVKPDLSIPLYTIILEDVSNDEDIKYHYIVDDIHEEFERKLPKSTTTTYNELYGRKITIKNIPQFGFPIRRRWLKNGERSSIFDGSYIPTVIIDDVNGSFFKSGNSTILKKVTVFLKDSIHVFQNIEAESRDLKYNNFSFKLKLDGQGLFGTKTLFFSTTETDPSLMHQLIYSDILQAIENPSAKTVPCRVYDGNGNGRGLYILQEDTTSEDFMISHFLGFINLFNKNSTNNIGSIILGSPKSDFYYTEGAKPSTLYNEFKIVKDYKKFNAIEGLHGLSKALHDLDVNDLEQLSAFNKKWFDIPIFLKSLAVQYLTGNWNSYWMLLNNYVIYSNPLEINIEKRITDEGTHTNKYIKHYFFENKPLYTFGSHINSKVNEYEEKFPSESYNTLVDRMWGIYDKDSNYRIAITKFLESGYTKGMFEEYLINIVKYIFNPVTMNHKIDTLAERLRPEMEWITKLNNLHIGENGKNFSVADFDSEIEDEHSNFNLWGLKEWIRLRSEQVANEFNFKWYHSIITKGNVKLLDYIEIQPITHEKLMKILQG</sequence>
<feature type="chain" id="PRO_5011000565" description="Coth-domain-containing protein" evidence="1">
    <location>
        <begin position="23"/>
        <end position="591"/>
    </location>
</feature>
<evidence type="ECO:0000313" key="2">
    <source>
        <dbReference type="EMBL" id="ORX52949.1"/>
    </source>
</evidence>
<evidence type="ECO:0008006" key="4">
    <source>
        <dbReference type="Google" id="ProtNLM"/>
    </source>
</evidence>